<dbReference type="EC" id="2.7.7.49" evidence="1"/>
<dbReference type="EMBL" id="GBXI01014941">
    <property type="protein sequence ID" value="JAC99350.1"/>
    <property type="molecule type" value="Transcribed_RNA"/>
</dbReference>
<dbReference type="InterPro" id="IPR012337">
    <property type="entry name" value="RNaseH-like_sf"/>
</dbReference>
<dbReference type="PANTHER" id="PTHR37984:SF5">
    <property type="entry name" value="PROTEIN NYNRIN-LIKE"/>
    <property type="match status" value="1"/>
</dbReference>
<dbReference type="Gene3D" id="3.30.70.270">
    <property type="match status" value="1"/>
</dbReference>
<keyword evidence="4" id="KW-0540">Nuclease</keyword>
<dbReference type="Gene3D" id="3.30.420.10">
    <property type="entry name" value="Ribonuclease H-like superfamily/Ribonuclease H"/>
    <property type="match status" value="1"/>
</dbReference>
<evidence type="ECO:0000256" key="3">
    <source>
        <dbReference type="ARBA" id="ARBA00022695"/>
    </source>
</evidence>
<keyword evidence="6" id="KW-0695">RNA-directed DNA polymerase</keyword>
<keyword evidence="7" id="KW-0511">Multifunctional enzyme</keyword>
<feature type="non-terminal residue" evidence="9">
    <location>
        <position position="319"/>
    </location>
</feature>
<dbReference type="InterPro" id="IPR043128">
    <property type="entry name" value="Rev_trsase/Diguanyl_cyclase"/>
</dbReference>
<organism evidence="9">
    <name type="scientific">Zeugodacus cucurbitae</name>
    <name type="common">Melon fruit fly</name>
    <name type="synonym">Bactrocera cucurbitae</name>
    <dbReference type="NCBI Taxonomy" id="28588"/>
    <lineage>
        <taxon>Eukaryota</taxon>
        <taxon>Metazoa</taxon>
        <taxon>Ecdysozoa</taxon>
        <taxon>Arthropoda</taxon>
        <taxon>Hexapoda</taxon>
        <taxon>Insecta</taxon>
        <taxon>Pterygota</taxon>
        <taxon>Neoptera</taxon>
        <taxon>Endopterygota</taxon>
        <taxon>Diptera</taxon>
        <taxon>Brachycera</taxon>
        <taxon>Muscomorpha</taxon>
        <taxon>Tephritoidea</taxon>
        <taxon>Tephritidae</taxon>
        <taxon>Zeugodacus</taxon>
        <taxon>Zeugodacus</taxon>
    </lineage>
</organism>
<evidence type="ECO:0000256" key="6">
    <source>
        <dbReference type="ARBA" id="ARBA00022918"/>
    </source>
</evidence>
<dbReference type="GO" id="GO:0042575">
    <property type="term" value="C:DNA polymerase complex"/>
    <property type="evidence" value="ECO:0007669"/>
    <property type="project" value="UniProtKB-ARBA"/>
</dbReference>
<keyword evidence="5" id="KW-0378">Hydrolase</keyword>
<protein>
    <recommendedName>
        <fullName evidence="1">RNA-directed DNA polymerase</fullName>
        <ecNumber evidence="1">2.7.7.49</ecNumber>
    </recommendedName>
</protein>
<dbReference type="AlphaFoldDB" id="A0A0A1WL27"/>
<reference evidence="9" key="2">
    <citation type="journal article" date="2015" name="Gigascience">
        <title>Reconstructing a comprehensive transcriptome assembly of a white-pupal translocated strain of the pest fruit fly Bactrocera cucurbitae.</title>
        <authorList>
            <person name="Sim S.B."/>
            <person name="Calla B."/>
            <person name="Hall B."/>
            <person name="DeRego T."/>
            <person name="Geib S.M."/>
        </authorList>
    </citation>
    <scope>NUCLEOTIDE SEQUENCE</scope>
</reference>
<evidence type="ECO:0000256" key="5">
    <source>
        <dbReference type="ARBA" id="ARBA00022759"/>
    </source>
</evidence>
<reference evidence="9" key="1">
    <citation type="submission" date="2014-11" db="EMBL/GenBank/DDBJ databases">
        <authorList>
            <person name="Geib S."/>
        </authorList>
    </citation>
    <scope>NUCLEOTIDE SEQUENCE</scope>
</reference>
<dbReference type="SUPFAM" id="SSF56672">
    <property type="entry name" value="DNA/RNA polymerases"/>
    <property type="match status" value="1"/>
</dbReference>
<evidence type="ECO:0000259" key="8">
    <source>
        <dbReference type="PROSITE" id="PS50994"/>
    </source>
</evidence>
<dbReference type="GO" id="GO:0003964">
    <property type="term" value="F:RNA-directed DNA polymerase activity"/>
    <property type="evidence" value="ECO:0007669"/>
    <property type="project" value="UniProtKB-KW"/>
</dbReference>
<dbReference type="GO" id="GO:0004519">
    <property type="term" value="F:endonuclease activity"/>
    <property type="evidence" value="ECO:0007669"/>
    <property type="project" value="UniProtKB-KW"/>
</dbReference>
<dbReference type="PROSITE" id="PS50994">
    <property type="entry name" value="INTEGRASE"/>
    <property type="match status" value="1"/>
</dbReference>
<dbReference type="FunFam" id="3.30.70.270:FF:000020">
    <property type="entry name" value="Transposon Tf2-6 polyprotein-like Protein"/>
    <property type="match status" value="1"/>
</dbReference>
<feature type="domain" description="Integrase catalytic" evidence="8">
    <location>
        <begin position="181"/>
        <end position="319"/>
    </location>
</feature>
<dbReference type="FunFam" id="3.10.20.370:FF:000001">
    <property type="entry name" value="Retrovirus-related Pol polyprotein from transposon 17.6-like protein"/>
    <property type="match status" value="1"/>
</dbReference>
<evidence type="ECO:0000256" key="2">
    <source>
        <dbReference type="ARBA" id="ARBA00022679"/>
    </source>
</evidence>
<dbReference type="CDD" id="cd09274">
    <property type="entry name" value="RNase_HI_RT_Ty3"/>
    <property type="match status" value="1"/>
</dbReference>
<dbReference type="InterPro" id="IPR050951">
    <property type="entry name" value="Retrovirus_Pol_polyprotein"/>
</dbReference>
<dbReference type="SUPFAM" id="SSF53098">
    <property type="entry name" value="Ribonuclease H-like"/>
    <property type="match status" value="1"/>
</dbReference>
<evidence type="ECO:0000256" key="4">
    <source>
        <dbReference type="ARBA" id="ARBA00022722"/>
    </source>
</evidence>
<keyword evidence="3" id="KW-0548">Nucleotidyltransferase</keyword>
<dbReference type="Pfam" id="PF17919">
    <property type="entry name" value="RT_RNaseH_2"/>
    <property type="match status" value="1"/>
</dbReference>
<gene>
    <name evidence="9" type="primary">Tf2-7_1</name>
    <name evidence="9" type="ORF">g.55854</name>
</gene>
<accession>A0A0A1WL27</accession>
<evidence type="ECO:0000313" key="9">
    <source>
        <dbReference type="EMBL" id="JAC99350.1"/>
    </source>
</evidence>
<name>A0A0A1WL27_ZEUCU</name>
<dbReference type="InterPro" id="IPR041577">
    <property type="entry name" value="RT_RNaseH_2"/>
</dbReference>
<dbReference type="PANTHER" id="PTHR37984">
    <property type="entry name" value="PROTEIN CBG26694"/>
    <property type="match status" value="1"/>
</dbReference>
<proteinExistence type="predicted"/>
<dbReference type="GO" id="GO:0015074">
    <property type="term" value="P:DNA integration"/>
    <property type="evidence" value="ECO:0007669"/>
    <property type="project" value="InterPro"/>
</dbReference>
<dbReference type="InterPro" id="IPR001584">
    <property type="entry name" value="Integrase_cat-core"/>
</dbReference>
<sequence length="319" mass="36359">NRKTVERFIGLTSYFRRFVSGYASLAKPLTDLLKKDSTFKIGKEQVASFQTLKNALTTSPVLRLYNPHGETEIHTDASKFGYGAIFMQKCSEDQNFHPVQFLSRKTSQTEENYSSYELEVLAVITALKKWRIYLKGVKFTIITDCNAFALTMRKEDVPPRVARWALFLQEFDYQIVHRSGSQMRHVDALSTYHLDHLGPLTATAKRYNHILSVVDAFSKFVWLYPTKDTGALAVIDRLGKQAAIFGNPRRIITDRGAAFTSQVFKNYCSEQGIQHLCIATGVPRGNGQVERIHRTVIPILTKLSLNNPDQWYKNVDNVQ</sequence>
<evidence type="ECO:0000256" key="1">
    <source>
        <dbReference type="ARBA" id="ARBA00012493"/>
    </source>
</evidence>
<dbReference type="InterPro" id="IPR043502">
    <property type="entry name" value="DNA/RNA_pol_sf"/>
</dbReference>
<dbReference type="InterPro" id="IPR036397">
    <property type="entry name" value="RNaseH_sf"/>
</dbReference>
<keyword evidence="5" id="KW-0255">Endonuclease</keyword>
<feature type="non-terminal residue" evidence="9">
    <location>
        <position position="1"/>
    </location>
</feature>
<dbReference type="Pfam" id="PF00665">
    <property type="entry name" value="rve"/>
    <property type="match status" value="1"/>
</dbReference>
<evidence type="ECO:0000256" key="7">
    <source>
        <dbReference type="ARBA" id="ARBA00023268"/>
    </source>
</evidence>
<keyword evidence="2" id="KW-0808">Transferase</keyword>
<dbReference type="GO" id="GO:0003676">
    <property type="term" value="F:nucleic acid binding"/>
    <property type="evidence" value="ECO:0007669"/>
    <property type="project" value="InterPro"/>
</dbReference>